<comment type="caution">
    <text evidence="8">The sequence shown here is derived from an EMBL/GenBank/DDBJ whole genome shotgun (WGS) entry which is preliminary data.</text>
</comment>
<dbReference type="SUPFAM" id="SSF52172">
    <property type="entry name" value="CheY-like"/>
    <property type="match status" value="1"/>
</dbReference>
<keyword evidence="3" id="KW-0238">DNA-binding</keyword>
<dbReference type="Pfam" id="PF00196">
    <property type="entry name" value="GerE"/>
    <property type="match status" value="1"/>
</dbReference>
<sequence>MNSILMVNEKINIVIVDDHPIVIEGLKMMLKSQPFFNISESFTSGSEIISFIRSHEVDIILLDITLPDANGTELCREIKKISPKTSVIMFSNRSERSIIMQAIQNGASGYLLKNTSIDELVVCIKGALSGNIVFCNETKQIISKPSQNDLPIPRLTKREKEILQMVAQGKTSAMIAEELFLSPLTVDTHRKNLLQKFKAKNSTELINRAIQQHLIEE</sequence>
<dbReference type="PANTHER" id="PTHR43214:SF41">
    <property type="entry name" value="NITRATE_NITRITE RESPONSE REGULATOR PROTEIN NARP"/>
    <property type="match status" value="1"/>
</dbReference>
<accession>A0ABW9K4E0</accession>
<evidence type="ECO:0000256" key="4">
    <source>
        <dbReference type="ARBA" id="ARBA00023163"/>
    </source>
</evidence>
<dbReference type="Proteomes" id="UP001634154">
    <property type="component" value="Unassembled WGS sequence"/>
</dbReference>
<dbReference type="EMBL" id="JBJXVJ010000002">
    <property type="protein sequence ID" value="MFN1217521.1"/>
    <property type="molecule type" value="Genomic_DNA"/>
</dbReference>
<evidence type="ECO:0000313" key="8">
    <source>
        <dbReference type="EMBL" id="MFN1217521.1"/>
    </source>
</evidence>
<evidence type="ECO:0000313" key="9">
    <source>
        <dbReference type="Proteomes" id="UP001634154"/>
    </source>
</evidence>
<dbReference type="InterPro" id="IPR000792">
    <property type="entry name" value="Tscrpt_reg_LuxR_C"/>
</dbReference>
<dbReference type="PROSITE" id="PS50110">
    <property type="entry name" value="RESPONSE_REGULATORY"/>
    <property type="match status" value="1"/>
</dbReference>
<dbReference type="PROSITE" id="PS00622">
    <property type="entry name" value="HTH_LUXR_1"/>
    <property type="match status" value="1"/>
</dbReference>
<dbReference type="Gene3D" id="1.10.10.10">
    <property type="entry name" value="Winged helix-like DNA-binding domain superfamily/Winged helix DNA-binding domain"/>
    <property type="match status" value="1"/>
</dbReference>
<dbReference type="InterPro" id="IPR011006">
    <property type="entry name" value="CheY-like_superfamily"/>
</dbReference>
<dbReference type="RefSeq" id="WP_238592937.1">
    <property type="nucleotide sequence ID" value="NZ_JBJXVJ010000002.1"/>
</dbReference>
<evidence type="ECO:0000259" key="7">
    <source>
        <dbReference type="PROSITE" id="PS50110"/>
    </source>
</evidence>
<feature type="domain" description="HTH luxR-type" evidence="6">
    <location>
        <begin position="148"/>
        <end position="213"/>
    </location>
</feature>
<gene>
    <name evidence="8" type="ORF">ACKW6Q_11185</name>
</gene>
<keyword evidence="1 5" id="KW-0597">Phosphoprotein</keyword>
<dbReference type="InterPro" id="IPR058245">
    <property type="entry name" value="NreC/VraR/RcsB-like_REC"/>
</dbReference>
<dbReference type="CDD" id="cd06170">
    <property type="entry name" value="LuxR_C_like"/>
    <property type="match status" value="1"/>
</dbReference>
<feature type="domain" description="Response regulatory" evidence="7">
    <location>
        <begin position="12"/>
        <end position="128"/>
    </location>
</feature>
<reference evidence="8 9" key="1">
    <citation type="submission" date="2024-12" db="EMBL/GenBank/DDBJ databases">
        <title>Draft genome sequence of Chryseobacterium kwangjuense AG447.</title>
        <authorList>
            <person name="Cheptsov V.S."/>
            <person name="Belov A."/>
            <person name="Zavarzina A.G."/>
        </authorList>
    </citation>
    <scope>NUCLEOTIDE SEQUENCE [LARGE SCALE GENOMIC DNA]</scope>
    <source>
        <strain evidence="8 9">AG447</strain>
    </source>
</reference>
<protein>
    <submittedName>
        <fullName evidence="8">Response regulator</fullName>
    </submittedName>
</protein>
<dbReference type="Gene3D" id="3.40.50.2300">
    <property type="match status" value="1"/>
</dbReference>
<evidence type="ECO:0000256" key="5">
    <source>
        <dbReference type="PROSITE-ProRule" id="PRU00169"/>
    </source>
</evidence>
<feature type="modified residue" description="4-aspartylphosphate" evidence="5">
    <location>
        <position position="63"/>
    </location>
</feature>
<proteinExistence type="predicted"/>
<dbReference type="SUPFAM" id="SSF46894">
    <property type="entry name" value="C-terminal effector domain of the bipartite response regulators"/>
    <property type="match status" value="1"/>
</dbReference>
<name>A0ABW9K4E0_9FLAO</name>
<keyword evidence="9" id="KW-1185">Reference proteome</keyword>
<dbReference type="InterPro" id="IPR036388">
    <property type="entry name" value="WH-like_DNA-bd_sf"/>
</dbReference>
<dbReference type="SMART" id="SM00448">
    <property type="entry name" value="REC"/>
    <property type="match status" value="1"/>
</dbReference>
<dbReference type="PRINTS" id="PR00038">
    <property type="entry name" value="HTHLUXR"/>
</dbReference>
<dbReference type="InterPro" id="IPR039420">
    <property type="entry name" value="WalR-like"/>
</dbReference>
<dbReference type="Pfam" id="PF00072">
    <property type="entry name" value="Response_reg"/>
    <property type="match status" value="1"/>
</dbReference>
<keyword evidence="2" id="KW-0805">Transcription regulation</keyword>
<evidence type="ECO:0000256" key="1">
    <source>
        <dbReference type="ARBA" id="ARBA00022553"/>
    </source>
</evidence>
<organism evidence="8 9">
    <name type="scientific">Chryseobacterium kwangjuense</name>
    <dbReference type="NCBI Taxonomy" id="267125"/>
    <lineage>
        <taxon>Bacteria</taxon>
        <taxon>Pseudomonadati</taxon>
        <taxon>Bacteroidota</taxon>
        <taxon>Flavobacteriia</taxon>
        <taxon>Flavobacteriales</taxon>
        <taxon>Weeksellaceae</taxon>
        <taxon>Chryseobacterium group</taxon>
        <taxon>Chryseobacterium</taxon>
    </lineage>
</organism>
<dbReference type="PROSITE" id="PS50043">
    <property type="entry name" value="HTH_LUXR_2"/>
    <property type="match status" value="1"/>
</dbReference>
<dbReference type="PANTHER" id="PTHR43214">
    <property type="entry name" value="TWO-COMPONENT RESPONSE REGULATOR"/>
    <property type="match status" value="1"/>
</dbReference>
<dbReference type="InterPro" id="IPR016032">
    <property type="entry name" value="Sig_transdc_resp-reg_C-effctor"/>
</dbReference>
<dbReference type="InterPro" id="IPR001789">
    <property type="entry name" value="Sig_transdc_resp-reg_receiver"/>
</dbReference>
<evidence type="ECO:0000256" key="2">
    <source>
        <dbReference type="ARBA" id="ARBA00023015"/>
    </source>
</evidence>
<dbReference type="CDD" id="cd17535">
    <property type="entry name" value="REC_NarL-like"/>
    <property type="match status" value="1"/>
</dbReference>
<evidence type="ECO:0000256" key="3">
    <source>
        <dbReference type="ARBA" id="ARBA00023125"/>
    </source>
</evidence>
<dbReference type="SMART" id="SM00421">
    <property type="entry name" value="HTH_LUXR"/>
    <property type="match status" value="1"/>
</dbReference>
<evidence type="ECO:0000259" key="6">
    <source>
        <dbReference type="PROSITE" id="PS50043"/>
    </source>
</evidence>
<keyword evidence="4" id="KW-0804">Transcription</keyword>